<accession>A0ABN9UN87</accession>
<keyword evidence="3" id="KW-1185">Reference proteome</keyword>
<feature type="region of interest" description="Disordered" evidence="1">
    <location>
        <begin position="1"/>
        <end position="23"/>
    </location>
</feature>
<gene>
    <name evidence="2" type="ORF">PCOR1329_LOCUS49539</name>
</gene>
<proteinExistence type="predicted"/>
<evidence type="ECO:0000313" key="3">
    <source>
        <dbReference type="Proteomes" id="UP001189429"/>
    </source>
</evidence>
<feature type="compositionally biased region" description="Polar residues" evidence="1">
    <location>
        <begin position="112"/>
        <end position="126"/>
    </location>
</feature>
<evidence type="ECO:0000256" key="1">
    <source>
        <dbReference type="SAM" id="MobiDB-lite"/>
    </source>
</evidence>
<name>A0ABN9UN87_9DINO</name>
<comment type="caution">
    <text evidence="2">The sequence shown here is derived from an EMBL/GenBank/DDBJ whole genome shotgun (WGS) entry which is preliminary data.</text>
</comment>
<dbReference type="EMBL" id="CAUYUJ010015996">
    <property type="protein sequence ID" value="CAK0860634.1"/>
    <property type="molecule type" value="Genomic_DNA"/>
</dbReference>
<dbReference type="Proteomes" id="UP001189429">
    <property type="component" value="Unassembled WGS sequence"/>
</dbReference>
<sequence>MTAHVSPTPMRQHAALGSPQRRSRARLRAAACQRVTQASTLGAARWGPLLAKPCFTAGSGYFRAFFERHLLKQMASAWVLLLGHPPELRLPAGSNHTGERLSEIVDSLGGEASTNKHGATQASSSRRAAVVRQIESIDKS</sequence>
<reference evidence="2" key="1">
    <citation type="submission" date="2023-10" db="EMBL/GenBank/DDBJ databases">
        <authorList>
            <person name="Chen Y."/>
            <person name="Shah S."/>
            <person name="Dougan E. K."/>
            <person name="Thang M."/>
            <person name="Chan C."/>
        </authorList>
    </citation>
    <scope>NUCLEOTIDE SEQUENCE [LARGE SCALE GENOMIC DNA]</scope>
</reference>
<organism evidence="2 3">
    <name type="scientific">Prorocentrum cordatum</name>
    <dbReference type="NCBI Taxonomy" id="2364126"/>
    <lineage>
        <taxon>Eukaryota</taxon>
        <taxon>Sar</taxon>
        <taxon>Alveolata</taxon>
        <taxon>Dinophyceae</taxon>
        <taxon>Prorocentrales</taxon>
        <taxon>Prorocentraceae</taxon>
        <taxon>Prorocentrum</taxon>
    </lineage>
</organism>
<evidence type="ECO:0000313" key="2">
    <source>
        <dbReference type="EMBL" id="CAK0860634.1"/>
    </source>
</evidence>
<protein>
    <submittedName>
        <fullName evidence="2">Uncharacterized protein</fullName>
    </submittedName>
</protein>
<feature type="region of interest" description="Disordered" evidence="1">
    <location>
        <begin position="104"/>
        <end position="127"/>
    </location>
</feature>